<dbReference type="PANTHER" id="PTHR34235">
    <property type="entry name" value="SLR1203 PROTEIN-RELATED"/>
    <property type="match status" value="1"/>
</dbReference>
<evidence type="ECO:0000313" key="1">
    <source>
        <dbReference type="EMBL" id="MBR8829428.1"/>
    </source>
</evidence>
<accession>A0A941GWY7</accession>
<dbReference type="PANTHER" id="PTHR34235:SF4">
    <property type="entry name" value="SLR0291 PROTEIN"/>
    <property type="match status" value="1"/>
</dbReference>
<dbReference type="AlphaFoldDB" id="A0A941GWY7"/>
<dbReference type="Pfam" id="PF01724">
    <property type="entry name" value="DUF29"/>
    <property type="match status" value="1"/>
</dbReference>
<dbReference type="InterPro" id="IPR002636">
    <property type="entry name" value="DUF29"/>
</dbReference>
<sequence length="151" mass="18070">MTKTAITHSLYERDFNLWLHETIEQLKAGKIENIDIENLIEELDSLARRDRRELKSRLRVLITHLLKRRYVVDSDYYRGWELTIKEQGQELKSLLQQSPSLKNYLLEIFPEVCSDALLECRDAYLYAQFPTHCPYNIDALFSEDFWQEQNL</sequence>
<reference evidence="1" key="1">
    <citation type="submission" date="2021-02" db="EMBL/GenBank/DDBJ databases">
        <title>Metagenome analyses of Stigonema ocellatum DSM 106950, Chlorogloea purpurea SAG 13.99 and Gomphosphaeria aponina DSM 107014.</title>
        <authorList>
            <person name="Marter P."/>
            <person name="Huang S."/>
        </authorList>
    </citation>
    <scope>NUCLEOTIDE SEQUENCE</scope>
    <source>
        <strain evidence="1">JP213</strain>
    </source>
</reference>
<comment type="caution">
    <text evidence="1">The sequence shown here is derived from an EMBL/GenBank/DDBJ whole genome shotgun (WGS) entry which is preliminary data.</text>
</comment>
<name>A0A941GWY7_9CHRO</name>
<evidence type="ECO:0000313" key="2">
    <source>
        <dbReference type="Proteomes" id="UP000767446"/>
    </source>
</evidence>
<organism evidence="1 2">
    <name type="scientific">Gomphosphaeria aponina SAG 52.96 = DSM 107014</name>
    <dbReference type="NCBI Taxonomy" id="1521640"/>
    <lineage>
        <taxon>Bacteria</taxon>
        <taxon>Bacillati</taxon>
        <taxon>Cyanobacteriota</taxon>
        <taxon>Cyanophyceae</taxon>
        <taxon>Oscillatoriophycideae</taxon>
        <taxon>Chroococcales</taxon>
        <taxon>Gomphosphaeriaceae</taxon>
        <taxon>Gomphosphaeria</taxon>
    </lineage>
</organism>
<protein>
    <submittedName>
        <fullName evidence="1">DUF29 domain-containing protein</fullName>
    </submittedName>
</protein>
<proteinExistence type="predicted"/>
<dbReference type="Gene3D" id="1.20.1220.20">
    <property type="entry name" value="Uncharcterised protein PF01724"/>
    <property type="match status" value="1"/>
</dbReference>
<gene>
    <name evidence="1" type="ORF">DSM107014_16285</name>
</gene>
<dbReference type="EMBL" id="JADQBC010000134">
    <property type="protein sequence ID" value="MBR8829428.1"/>
    <property type="molecule type" value="Genomic_DNA"/>
</dbReference>
<dbReference type="Proteomes" id="UP000767446">
    <property type="component" value="Unassembled WGS sequence"/>
</dbReference>